<protein>
    <recommendedName>
        <fullName evidence="5">Glycosyltransferase</fullName>
    </recommendedName>
</protein>
<keyword evidence="1" id="KW-1133">Transmembrane helix</keyword>
<dbReference type="PANTHER" id="PTHR36529:SF1">
    <property type="entry name" value="GLYCOSYLTRANSFERASE"/>
    <property type="match status" value="1"/>
</dbReference>
<keyword evidence="1" id="KW-0812">Transmembrane</keyword>
<dbReference type="Pfam" id="PF09837">
    <property type="entry name" value="DUF2064"/>
    <property type="match status" value="1"/>
</dbReference>
<feature type="transmembrane region" description="Helical" evidence="1">
    <location>
        <begin position="20"/>
        <end position="42"/>
    </location>
</feature>
<accession>A0A450X8I3</accession>
<proteinExistence type="predicted"/>
<keyword evidence="1" id="KW-0472">Membrane</keyword>
<gene>
    <name evidence="2" type="ORF">BECKMB1821G_GA0114241_101446</name>
    <name evidence="4" type="ORF">BECKMB1821H_GA0114242_107410</name>
    <name evidence="3" type="ORF">BECKMB1821I_GA0114274_107310</name>
</gene>
<evidence type="ECO:0000256" key="1">
    <source>
        <dbReference type="SAM" id="Phobius"/>
    </source>
</evidence>
<reference evidence="2" key="1">
    <citation type="submission" date="2019-02" db="EMBL/GenBank/DDBJ databases">
        <authorList>
            <person name="Gruber-Vodicka R. H."/>
            <person name="Seah K. B. B."/>
        </authorList>
    </citation>
    <scope>NUCLEOTIDE SEQUENCE</scope>
    <source>
        <strain evidence="2">BECK_BZ197</strain>
        <strain evidence="4">BECK_BZ198</strain>
        <strain evidence="3">BECK_BZ199</strain>
    </source>
</reference>
<dbReference type="PANTHER" id="PTHR36529">
    <property type="entry name" value="SLL1095 PROTEIN"/>
    <property type="match status" value="1"/>
</dbReference>
<dbReference type="EMBL" id="CAADFQ010000073">
    <property type="protein sequence ID" value="VFK34483.1"/>
    <property type="molecule type" value="Genomic_DNA"/>
</dbReference>
<dbReference type="InterPro" id="IPR018641">
    <property type="entry name" value="Trfase_1_rSAM/seldom-assoc"/>
</dbReference>
<evidence type="ECO:0008006" key="5">
    <source>
        <dbReference type="Google" id="ProtNLM"/>
    </source>
</evidence>
<dbReference type="Gene3D" id="3.90.550.10">
    <property type="entry name" value="Spore Coat Polysaccharide Biosynthesis Protein SpsA, Chain A"/>
    <property type="match status" value="1"/>
</dbReference>
<evidence type="ECO:0000313" key="4">
    <source>
        <dbReference type="EMBL" id="VFK76779.1"/>
    </source>
</evidence>
<evidence type="ECO:0000313" key="2">
    <source>
        <dbReference type="EMBL" id="VFK25586.1"/>
    </source>
</evidence>
<dbReference type="EMBL" id="CAADGH010000074">
    <property type="protein sequence ID" value="VFK76779.1"/>
    <property type="molecule type" value="Genomic_DNA"/>
</dbReference>
<organism evidence="2">
    <name type="scientific">Candidatus Kentrum sp. MB</name>
    <dbReference type="NCBI Taxonomy" id="2138164"/>
    <lineage>
        <taxon>Bacteria</taxon>
        <taxon>Pseudomonadati</taxon>
        <taxon>Pseudomonadota</taxon>
        <taxon>Gammaproteobacteria</taxon>
        <taxon>Candidatus Kentrum</taxon>
    </lineage>
</organism>
<dbReference type="EMBL" id="CAADFO010000014">
    <property type="protein sequence ID" value="VFK25586.1"/>
    <property type="molecule type" value="Genomic_DNA"/>
</dbReference>
<evidence type="ECO:0000313" key="3">
    <source>
        <dbReference type="EMBL" id="VFK34483.1"/>
    </source>
</evidence>
<sequence>MSKGPGLGLKLYRVVYANRSVVEAIFPITIFPIMVMITNTRYAPRHDPMTRKQNVRVLIFTKAPTSGKVKTRLIPALGAERAAALHEALIGHTLATTAQSGLALELWCYPDRRHPLFSQCANRFPVILHDQVGADLGARMYHAANMASTVTPMILIGADCPTLTAAELRETSIRLTMGNDAVLGPALDGGYYLLGINRIDRSLFEGIAWGSNSVLVETRRRLRALGWSWWEAAAKRDIDRPDDLAFLPKKLERVIG</sequence>
<dbReference type="AlphaFoldDB" id="A0A450X8I3"/>
<dbReference type="SUPFAM" id="SSF53448">
    <property type="entry name" value="Nucleotide-diphospho-sugar transferases"/>
    <property type="match status" value="1"/>
</dbReference>
<dbReference type="NCBIfam" id="TIGR04282">
    <property type="entry name" value="glyco_like_cofC"/>
    <property type="match status" value="1"/>
</dbReference>
<dbReference type="InterPro" id="IPR029044">
    <property type="entry name" value="Nucleotide-diphossugar_trans"/>
</dbReference>
<name>A0A450X8I3_9GAMM</name>